<gene>
    <name evidence="2" type="ORF">LY89DRAFT_728753</name>
</gene>
<dbReference type="RefSeq" id="XP_018076988.1">
    <property type="nucleotide sequence ID" value="XM_018219300.1"/>
</dbReference>
<organism evidence="2 3">
    <name type="scientific">Mollisia scopiformis</name>
    <name type="common">Conifer needle endophyte fungus</name>
    <name type="synonym">Phialocephala scopiformis</name>
    <dbReference type="NCBI Taxonomy" id="149040"/>
    <lineage>
        <taxon>Eukaryota</taxon>
        <taxon>Fungi</taxon>
        <taxon>Dikarya</taxon>
        <taxon>Ascomycota</taxon>
        <taxon>Pezizomycotina</taxon>
        <taxon>Leotiomycetes</taxon>
        <taxon>Helotiales</taxon>
        <taxon>Mollisiaceae</taxon>
        <taxon>Mollisia</taxon>
    </lineage>
</organism>
<dbReference type="KEGG" id="psco:LY89DRAFT_728753"/>
<evidence type="ECO:0000259" key="1">
    <source>
        <dbReference type="PROSITE" id="PS50097"/>
    </source>
</evidence>
<dbReference type="InterPro" id="IPR000210">
    <property type="entry name" value="BTB/POZ_dom"/>
</dbReference>
<accession>A0A194XR21</accession>
<evidence type="ECO:0000313" key="3">
    <source>
        <dbReference type="Proteomes" id="UP000070700"/>
    </source>
</evidence>
<dbReference type="GeneID" id="28829026"/>
<feature type="domain" description="BTB" evidence="1">
    <location>
        <begin position="16"/>
        <end position="83"/>
    </location>
</feature>
<evidence type="ECO:0000313" key="2">
    <source>
        <dbReference type="EMBL" id="KUJ22633.1"/>
    </source>
</evidence>
<dbReference type="SUPFAM" id="SSF54695">
    <property type="entry name" value="POZ domain"/>
    <property type="match status" value="1"/>
</dbReference>
<reference evidence="2 3" key="1">
    <citation type="submission" date="2015-10" db="EMBL/GenBank/DDBJ databases">
        <title>Full genome of DAOMC 229536 Phialocephala scopiformis, a fungal endophyte of spruce producing the potent anti-insectan compound rugulosin.</title>
        <authorList>
            <consortium name="DOE Joint Genome Institute"/>
            <person name="Walker A.K."/>
            <person name="Frasz S.L."/>
            <person name="Seifert K.A."/>
            <person name="Miller J.D."/>
            <person name="Mondo S.J."/>
            <person name="Labutti K."/>
            <person name="Lipzen A."/>
            <person name="Dockter R."/>
            <person name="Kennedy M."/>
            <person name="Grigoriev I.V."/>
            <person name="Spatafora J.W."/>
        </authorList>
    </citation>
    <scope>NUCLEOTIDE SEQUENCE [LARGE SCALE GENOMIC DNA]</scope>
    <source>
        <strain evidence="2 3">CBS 120377</strain>
    </source>
</reference>
<dbReference type="Proteomes" id="UP000070700">
    <property type="component" value="Unassembled WGS sequence"/>
</dbReference>
<dbReference type="PANTHER" id="PTHR47843">
    <property type="entry name" value="BTB DOMAIN-CONTAINING PROTEIN-RELATED"/>
    <property type="match status" value="1"/>
</dbReference>
<dbReference type="Gene3D" id="3.30.710.10">
    <property type="entry name" value="Potassium Channel Kv1.1, Chain A"/>
    <property type="match status" value="1"/>
</dbReference>
<dbReference type="STRING" id="149040.A0A194XR21"/>
<dbReference type="OrthoDB" id="6359816at2759"/>
<dbReference type="PROSITE" id="PS50097">
    <property type="entry name" value="BTB"/>
    <property type="match status" value="1"/>
</dbReference>
<name>A0A194XR21_MOLSC</name>
<dbReference type="InParanoid" id="A0A194XR21"/>
<keyword evidence="3" id="KW-1185">Reference proteome</keyword>
<protein>
    <recommendedName>
        <fullName evidence="1">BTB domain-containing protein</fullName>
    </recommendedName>
</protein>
<dbReference type="EMBL" id="KQ947406">
    <property type="protein sequence ID" value="KUJ22633.1"/>
    <property type="molecule type" value="Genomic_DNA"/>
</dbReference>
<dbReference type="AlphaFoldDB" id="A0A194XR21"/>
<proteinExistence type="predicted"/>
<dbReference type="InterPro" id="IPR011333">
    <property type="entry name" value="SKP1/BTB/POZ_sf"/>
</dbReference>
<dbReference type="PANTHER" id="PTHR47843:SF2">
    <property type="entry name" value="BTB DOMAIN-CONTAINING PROTEIN"/>
    <property type="match status" value="1"/>
</dbReference>
<dbReference type="CDD" id="cd18186">
    <property type="entry name" value="BTB_POZ_ZBTB_KLHL-like"/>
    <property type="match status" value="1"/>
</dbReference>
<sequence length="250" mass="28428">MTSMTPQQAAKMLTNKLVTIRVGPAKVEFAISKQLICTIPFFSKAFEGGFKESNGVMELVDEDEQVFSTFIVWLYSGKVSRANSQKDVDNLVKLYVFADLCCNTMLENRTIDAIAETFSRYDEPSITISMAKHVYETTPTNSLLRKWLIETLVYDLSRKYNYVGELPTKEALEFVYPLVIEFPEFYLDFFGMLRTNDLHRVVHGGRGDLDDLGCRFHIHGQGETCHRGEPALAAWKDPIPGEAVVFEDQE</sequence>